<name>A0A2K9ND24_9PROT</name>
<evidence type="ECO:0000313" key="2">
    <source>
        <dbReference type="Proteomes" id="UP000234752"/>
    </source>
</evidence>
<dbReference type="AlphaFoldDB" id="A0A2K9ND24"/>
<organism evidence="1 2">
    <name type="scientific">Niveispirillum cyanobacteriorum</name>
    <dbReference type="NCBI Taxonomy" id="1612173"/>
    <lineage>
        <taxon>Bacteria</taxon>
        <taxon>Pseudomonadati</taxon>
        <taxon>Pseudomonadota</taxon>
        <taxon>Alphaproteobacteria</taxon>
        <taxon>Rhodospirillales</taxon>
        <taxon>Azospirillaceae</taxon>
        <taxon>Niveispirillum</taxon>
    </lineage>
</organism>
<accession>A0A2K9ND24</accession>
<reference evidence="1 2" key="1">
    <citation type="submission" date="2017-12" db="EMBL/GenBank/DDBJ databases">
        <title>Genomes of bacteria within cyanobacterial aggregates.</title>
        <authorList>
            <person name="Cai H."/>
        </authorList>
    </citation>
    <scope>NUCLEOTIDE SEQUENCE [LARGE SCALE GENOMIC DNA]</scope>
    <source>
        <strain evidence="1 2">TH16</strain>
    </source>
</reference>
<dbReference type="RefSeq" id="WP_102112649.1">
    <property type="nucleotide sequence ID" value="NZ_BMGN01000008.1"/>
</dbReference>
<gene>
    <name evidence="1" type="ORF">C0V82_12585</name>
</gene>
<sequence>MLPSFLSVNPLLAPFVTDPAQLLMTATMTAFEQLLGKGVLGTPLTVGDTTIIPVTITTFGVGTGGGSLFGEPVGGGGGGGVIPVALIIVTPDGTRIEQLPKETTAAALEKLTDMAKEMGGRREKR</sequence>
<keyword evidence="2" id="KW-1185">Reference proteome</keyword>
<protein>
    <submittedName>
        <fullName evidence="1">Sporulation protein YtfJ</fullName>
    </submittedName>
</protein>
<evidence type="ECO:0000313" key="1">
    <source>
        <dbReference type="EMBL" id="AUN30987.1"/>
    </source>
</evidence>
<proteinExistence type="predicted"/>
<dbReference type="Pfam" id="PF09579">
    <property type="entry name" value="Spore_YtfJ"/>
    <property type="match status" value="1"/>
</dbReference>
<dbReference type="InterPro" id="IPR014229">
    <property type="entry name" value="Spore_YtfJ"/>
</dbReference>
<dbReference type="KEGG" id="ncb:C0V82_12585"/>
<dbReference type="Proteomes" id="UP000234752">
    <property type="component" value="Chromosome eg_1"/>
</dbReference>
<dbReference type="EMBL" id="CP025611">
    <property type="protein sequence ID" value="AUN30987.1"/>
    <property type="molecule type" value="Genomic_DNA"/>
</dbReference>